<dbReference type="EMBL" id="JADNYJ010000011">
    <property type="protein sequence ID" value="KAF8908647.1"/>
    <property type="molecule type" value="Genomic_DNA"/>
</dbReference>
<sequence>MQSNPSAVIVTRLFEVHDLILTIVALAMNMHATETGDEPQHPLTVLVCLSHVCSPWRNIILDASYLWGRAFDLAYLQKSSRQNCRDEVLKRSGNSNIRAEVQINVLVKNNPFKSFLTELMQNNWERIEILDIGGTGLRMLKNGDPLLTALLNAFQRPAPRLKKFRVLDISLDVRSP</sequence>
<dbReference type="Proteomes" id="UP000724874">
    <property type="component" value="Unassembled WGS sequence"/>
</dbReference>
<proteinExistence type="predicted"/>
<accession>A0A9P5TR53</accession>
<evidence type="ECO:0000313" key="1">
    <source>
        <dbReference type="EMBL" id="KAF8908647.1"/>
    </source>
</evidence>
<comment type="caution">
    <text evidence="1">The sequence shown here is derived from an EMBL/GenBank/DDBJ whole genome shotgun (WGS) entry which is preliminary data.</text>
</comment>
<name>A0A9P5TR53_GYMJU</name>
<reference evidence="1" key="1">
    <citation type="submission" date="2020-11" db="EMBL/GenBank/DDBJ databases">
        <authorList>
            <consortium name="DOE Joint Genome Institute"/>
            <person name="Ahrendt S."/>
            <person name="Riley R."/>
            <person name="Andreopoulos W."/>
            <person name="LaButti K."/>
            <person name="Pangilinan J."/>
            <person name="Ruiz-duenas F.J."/>
            <person name="Barrasa J.M."/>
            <person name="Sanchez-Garcia M."/>
            <person name="Camarero S."/>
            <person name="Miyauchi S."/>
            <person name="Serrano A."/>
            <person name="Linde D."/>
            <person name="Babiker R."/>
            <person name="Drula E."/>
            <person name="Ayuso-Fernandez I."/>
            <person name="Pacheco R."/>
            <person name="Padilla G."/>
            <person name="Ferreira P."/>
            <person name="Barriuso J."/>
            <person name="Kellner H."/>
            <person name="Castanera R."/>
            <person name="Alfaro M."/>
            <person name="Ramirez L."/>
            <person name="Pisabarro A.G."/>
            <person name="Kuo A."/>
            <person name="Tritt A."/>
            <person name="Lipzen A."/>
            <person name="He G."/>
            <person name="Yan M."/>
            <person name="Ng V."/>
            <person name="Cullen D."/>
            <person name="Martin F."/>
            <person name="Rosso M.-N."/>
            <person name="Henrissat B."/>
            <person name="Hibbett D."/>
            <person name="Martinez A.T."/>
            <person name="Grigoriev I.V."/>
        </authorList>
    </citation>
    <scope>NUCLEOTIDE SEQUENCE</scope>
    <source>
        <strain evidence="1">AH 44721</strain>
    </source>
</reference>
<keyword evidence="2" id="KW-1185">Reference proteome</keyword>
<protein>
    <recommendedName>
        <fullName evidence="3">F-box domain-containing protein</fullName>
    </recommendedName>
</protein>
<organism evidence="1 2">
    <name type="scientific">Gymnopilus junonius</name>
    <name type="common">Spectacular rustgill mushroom</name>
    <name type="synonym">Gymnopilus spectabilis subsp. junonius</name>
    <dbReference type="NCBI Taxonomy" id="109634"/>
    <lineage>
        <taxon>Eukaryota</taxon>
        <taxon>Fungi</taxon>
        <taxon>Dikarya</taxon>
        <taxon>Basidiomycota</taxon>
        <taxon>Agaricomycotina</taxon>
        <taxon>Agaricomycetes</taxon>
        <taxon>Agaricomycetidae</taxon>
        <taxon>Agaricales</taxon>
        <taxon>Agaricineae</taxon>
        <taxon>Hymenogastraceae</taxon>
        <taxon>Gymnopilus</taxon>
    </lineage>
</organism>
<dbReference type="AlphaFoldDB" id="A0A9P5TR53"/>
<evidence type="ECO:0000313" key="2">
    <source>
        <dbReference type="Proteomes" id="UP000724874"/>
    </source>
</evidence>
<dbReference type="OrthoDB" id="3156934at2759"/>
<gene>
    <name evidence="1" type="ORF">CPB84DRAFT_1843532</name>
</gene>
<evidence type="ECO:0008006" key="3">
    <source>
        <dbReference type="Google" id="ProtNLM"/>
    </source>
</evidence>